<evidence type="ECO:0000256" key="1">
    <source>
        <dbReference type="SAM" id="Phobius"/>
    </source>
</evidence>
<keyword evidence="1" id="KW-0812">Transmembrane</keyword>
<organism evidence="2 3">
    <name type="scientific">Telluria mixta</name>
    <dbReference type="NCBI Taxonomy" id="34071"/>
    <lineage>
        <taxon>Bacteria</taxon>
        <taxon>Pseudomonadati</taxon>
        <taxon>Pseudomonadota</taxon>
        <taxon>Betaproteobacteria</taxon>
        <taxon>Burkholderiales</taxon>
        <taxon>Oxalobacteraceae</taxon>
        <taxon>Telluria group</taxon>
        <taxon>Telluria</taxon>
    </lineage>
</organism>
<name>A0ABT2C0V8_9BURK</name>
<protein>
    <submittedName>
        <fullName evidence="2">Chain-length determining protein</fullName>
    </submittedName>
</protein>
<accession>A0ABT2C0V8</accession>
<gene>
    <name evidence="2" type="ORF">NX786_16665</name>
</gene>
<evidence type="ECO:0000313" key="2">
    <source>
        <dbReference type="EMBL" id="MCS0630966.1"/>
    </source>
</evidence>
<keyword evidence="1" id="KW-0472">Membrane</keyword>
<proteinExistence type="predicted"/>
<keyword evidence="3" id="KW-1185">Reference proteome</keyword>
<dbReference type="PANTHER" id="PTHR32309">
    <property type="entry name" value="TYROSINE-PROTEIN KINASE"/>
    <property type="match status" value="1"/>
</dbReference>
<dbReference type="RefSeq" id="WP_259450046.1">
    <property type="nucleotide sequence ID" value="NZ_CP119520.1"/>
</dbReference>
<dbReference type="Proteomes" id="UP001165263">
    <property type="component" value="Unassembled WGS sequence"/>
</dbReference>
<dbReference type="PANTHER" id="PTHR32309:SF13">
    <property type="entry name" value="FERRIC ENTEROBACTIN TRANSPORT PROTEIN FEPE"/>
    <property type="match status" value="1"/>
</dbReference>
<reference evidence="2" key="1">
    <citation type="submission" date="2022-08" db="EMBL/GenBank/DDBJ databases">
        <title>Reclassification of Massilia species as members of the genera Telluria, Duganella, Pseudoduganella, Mokoshia gen. nov. and Zemynaea gen. nov. using orthogonal and non-orthogonal genome-based approaches.</title>
        <authorList>
            <person name="Bowman J.P."/>
        </authorList>
    </citation>
    <scope>NUCLEOTIDE SEQUENCE</scope>
    <source>
        <strain evidence="2">LMG 11547</strain>
    </source>
</reference>
<comment type="caution">
    <text evidence="2">The sequence shown here is derived from an EMBL/GenBank/DDBJ whole genome shotgun (WGS) entry which is preliminary data.</text>
</comment>
<evidence type="ECO:0000313" key="3">
    <source>
        <dbReference type="Proteomes" id="UP001165263"/>
    </source>
</evidence>
<keyword evidence="1" id="KW-1133">Transmembrane helix</keyword>
<dbReference type="InterPro" id="IPR050445">
    <property type="entry name" value="Bact_polysacc_biosynth/exp"/>
</dbReference>
<dbReference type="EMBL" id="JANUHC010000005">
    <property type="protein sequence ID" value="MCS0630966.1"/>
    <property type="molecule type" value="Genomic_DNA"/>
</dbReference>
<feature type="transmembrane region" description="Helical" evidence="1">
    <location>
        <begin position="332"/>
        <end position="356"/>
    </location>
</feature>
<sequence>MTNQKNIWRFAAALCVGATVYWGVIASDRYVSEADVLIEHTQLGAEKSVDLGSLLGGGGGGNNRPEQLLLRSYLLSTDMMKKLDAKMRLKAHFSDPRQDPLSRLSPSATQEQFYRYYLSRISVEFDDYSGVLVIKAQASDPKTAQAITQTLLSEGENYMNEIGHHLAESQVTFLEKQVASMAARYQQARLAVLNFQNKHDMVSPENTAETDVGSINKLRATRVELDTRRVALLAYLTPEAPGVVDLNVQIAAIDKQIAEQQSRLTGKSGKSLNSTVEEYQRLQMEAGFAEDVYKTALAGLEKGRVEVTRTLKKVSVLQAPTLPEESLQPRRLYNIVTFILVTMLVAGILTLLAAIIRDHKD</sequence>